<dbReference type="PROSITE" id="PS51935">
    <property type="entry name" value="NLPC_P60"/>
    <property type="match status" value="1"/>
</dbReference>
<keyword evidence="2" id="KW-0645">Protease</keyword>
<evidence type="ECO:0000256" key="1">
    <source>
        <dbReference type="ARBA" id="ARBA00007074"/>
    </source>
</evidence>
<feature type="domain" description="NlpC/P60" evidence="5">
    <location>
        <begin position="1"/>
        <end position="125"/>
    </location>
</feature>
<keyword evidence="3" id="KW-0378">Hydrolase</keyword>
<dbReference type="Pfam" id="PF00877">
    <property type="entry name" value="NLPC_P60"/>
    <property type="match status" value="1"/>
</dbReference>
<evidence type="ECO:0000256" key="3">
    <source>
        <dbReference type="ARBA" id="ARBA00022801"/>
    </source>
</evidence>
<evidence type="ECO:0000259" key="5">
    <source>
        <dbReference type="PROSITE" id="PS51935"/>
    </source>
</evidence>
<dbReference type="Proteomes" id="UP000243745">
    <property type="component" value="Unassembled WGS sequence"/>
</dbReference>
<comment type="similarity">
    <text evidence="1">Belongs to the peptidase C40 family.</text>
</comment>
<protein>
    <submittedName>
        <fullName evidence="6">NlpC/P60 family protein</fullName>
    </submittedName>
</protein>
<dbReference type="InterPro" id="IPR000064">
    <property type="entry name" value="NLP_P60_dom"/>
</dbReference>
<dbReference type="Gene3D" id="3.90.1720.10">
    <property type="entry name" value="endopeptidase domain like (from Nostoc punctiforme)"/>
    <property type="match status" value="1"/>
</dbReference>
<evidence type="ECO:0000313" key="6">
    <source>
        <dbReference type="EMBL" id="SFP69914.1"/>
    </source>
</evidence>
<dbReference type="AlphaFoldDB" id="A0A662ZMV0"/>
<dbReference type="SUPFAM" id="SSF54001">
    <property type="entry name" value="Cysteine proteinases"/>
    <property type="match status" value="1"/>
</dbReference>
<keyword evidence="7" id="KW-1185">Reference proteome</keyword>
<dbReference type="RefSeq" id="WP_093143477.1">
    <property type="nucleotide sequence ID" value="NZ_FOXF01000058.1"/>
</dbReference>
<dbReference type="GO" id="GO:0006508">
    <property type="term" value="P:proteolysis"/>
    <property type="evidence" value="ECO:0007669"/>
    <property type="project" value="UniProtKB-KW"/>
</dbReference>
<evidence type="ECO:0000256" key="2">
    <source>
        <dbReference type="ARBA" id="ARBA00022670"/>
    </source>
</evidence>
<dbReference type="OrthoDB" id="1494599at2"/>
<dbReference type="EMBL" id="FOXF01000058">
    <property type="protein sequence ID" value="SFP69914.1"/>
    <property type="molecule type" value="Genomic_DNA"/>
</dbReference>
<reference evidence="6 7" key="1">
    <citation type="submission" date="2016-10" db="EMBL/GenBank/DDBJ databases">
        <authorList>
            <person name="Varghese N."/>
            <person name="Submissions S."/>
        </authorList>
    </citation>
    <scope>NUCLEOTIDE SEQUENCE [LARGE SCALE GENOMIC DNA]</scope>
    <source>
        <strain evidence="6 7">DSM 1361</strain>
    </source>
</reference>
<evidence type="ECO:0000313" key="7">
    <source>
        <dbReference type="Proteomes" id="UP000243745"/>
    </source>
</evidence>
<keyword evidence="4" id="KW-0788">Thiol protease</keyword>
<name>A0A662ZMV0_9GAMM</name>
<accession>A0A662ZMV0</accession>
<gene>
    <name evidence="6" type="ORF">SAMN02910344_02091</name>
</gene>
<sequence>MWLNHYLLIRHTPNGRKYPFLDCWGLVIEFYRRELGIELDDYTDFSIKDGYEKESERGGFMEVSGSEAEKGDVIAFFRHGQIFHVAVYLGRGEMLHTGLNRHARVEKIKSMQFVESRFYRYRDISLTACPEPQNCPC</sequence>
<proteinExistence type="inferred from homology"/>
<organism evidence="6 7">
    <name type="scientific">Ruminobacter amylophilus</name>
    <dbReference type="NCBI Taxonomy" id="867"/>
    <lineage>
        <taxon>Bacteria</taxon>
        <taxon>Pseudomonadati</taxon>
        <taxon>Pseudomonadota</taxon>
        <taxon>Gammaproteobacteria</taxon>
        <taxon>Aeromonadales</taxon>
        <taxon>Succinivibrionaceae</taxon>
        <taxon>Ruminobacter</taxon>
    </lineage>
</organism>
<dbReference type="InterPro" id="IPR038765">
    <property type="entry name" value="Papain-like_cys_pep_sf"/>
</dbReference>
<evidence type="ECO:0000256" key="4">
    <source>
        <dbReference type="ARBA" id="ARBA00022807"/>
    </source>
</evidence>
<dbReference type="GO" id="GO:0008234">
    <property type="term" value="F:cysteine-type peptidase activity"/>
    <property type="evidence" value="ECO:0007669"/>
    <property type="project" value="UniProtKB-KW"/>
</dbReference>